<accession>A0A0C4YNJ4</accession>
<keyword evidence="7" id="KW-1185">Reference proteome</keyword>
<dbReference type="GO" id="GO:0032993">
    <property type="term" value="C:protein-DNA complex"/>
    <property type="evidence" value="ECO:0007669"/>
    <property type="project" value="TreeGrafter"/>
</dbReference>
<evidence type="ECO:0000256" key="4">
    <source>
        <dbReference type="ARBA" id="ARBA00023163"/>
    </source>
</evidence>
<keyword evidence="4" id="KW-0804">Transcription</keyword>
<dbReference type="PANTHER" id="PTHR30346:SF0">
    <property type="entry name" value="HCA OPERON TRANSCRIPTIONAL ACTIVATOR HCAR"/>
    <property type="match status" value="1"/>
</dbReference>
<keyword evidence="3" id="KW-0238">DNA-binding</keyword>
<feature type="domain" description="LysR substrate-binding" evidence="5">
    <location>
        <begin position="44"/>
        <end position="241"/>
    </location>
</feature>
<dbReference type="GO" id="GO:0003677">
    <property type="term" value="F:DNA binding"/>
    <property type="evidence" value="ECO:0007669"/>
    <property type="project" value="UniProtKB-KW"/>
</dbReference>
<comment type="similarity">
    <text evidence="1">Belongs to the LysR transcriptional regulatory family.</text>
</comment>
<dbReference type="STRING" id="68895.RR42_s0538"/>
<evidence type="ECO:0000313" key="6">
    <source>
        <dbReference type="EMBL" id="AJG22131.1"/>
    </source>
</evidence>
<dbReference type="Pfam" id="PF03466">
    <property type="entry name" value="LysR_substrate"/>
    <property type="match status" value="1"/>
</dbReference>
<dbReference type="SUPFAM" id="SSF46785">
    <property type="entry name" value="Winged helix' DNA-binding domain"/>
    <property type="match status" value="1"/>
</dbReference>
<protein>
    <recommendedName>
        <fullName evidence="5">LysR substrate-binding domain-containing protein</fullName>
    </recommendedName>
</protein>
<evidence type="ECO:0000256" key="1">
    <source>
        <dbReference type="ARBA" id="ARBA00009437"/>
    </source>
</evidence>
<organism evidence="6 7">
    <name type="scientific">Cupriavidus basilensis</name>
    <dbReference type="NCBI Taxonomy" id="68895"/>
    <lineage>
        <taxon>Bacteria</taxon>
        <taxon>Pseudomonadati</taxon>
        <taxon>Pseudomonadota</taxon>
        <taxon>Betaproteobacteria</taxon>
        <taxon>Burkholderiales</taxon>
        <taxon>Burkholderiaceae</taxon>
        <taxon>Cupriavidus</taxon>
    </lineage>
</organism>
<dbReference type="Gene3D" id="1.10.10.10">
    <property type="entry name" value="Winged helix-like DNA-binding domain superfamily/Winged helix DNA-binding domain"/>
    <property type="match status" value="1"/>
</dbReference>
<reference evidence="6 7" key="1">
    <citation type="journal article" date="2015" name="Genome Announc.">
        <title>Complete Genome Sequence of Cupriavidus basilensis 4G11, Isolated from the Oak Ridge Field Research Center Site.</title>
        <authorList>
            <person name="Ray J."/>
            <person name="Waters R.J."/>
            <person name="Skerker J.M."/>
            <person name="Kuehl J.V."/>
            <person name="Price M.N."/>
            <person name="Huang J."/>
            <person name="Chakraborty R."/>
            <person name="Arkin A.P."/>
            <person name="Deutschbauer A."/>
        </authorList>
    </citation>
    <scope>NUCLEOTIDE SEQUENCE [LARGE SCALE GENOMIC DNA]</scope>
    <source>
        <strain evidence="6">4G11</strain>
    </source>
</reference>
<sequence>MQLFDRNRRTVKLTPAGSALVREARRMLNQLDATVEAVKKAEHGDIGHLRIGFVAAVLYMNIENIVRKFEKDISEIDLTWEEISTAEQVDALQRDRIDLGFAQIGTPPAELRAHVVHKERLVAALPDDHPASKRKKIDLFQLADVPFVAIPRDSAPAYFDLVTATCMQAGFSPHIRHYAKHLLSVVSLVGLGRGFALVPATLAKASLPGVALRELNDVSAVAEYSAIWNPANQSPVLLRALKALGVPDVDSSVA</sequence>
<dbReference type="InterPro" id="IPR036390">
    <property type="entry name" value="WH_DNA-bd_sf"/>
</dbReference>
<name>A0A0C4YNJ4_9BURK</name>
<evidence type="ECO:0000313" key="7">
    <source>
        <dbReference type="Proteomes" id="UP000031843"/>
    </source>
</evidence>
<evidence type="ECO:0000256" key="3">
    <source>
        <dbReference type="ARBA" id="ARBA00023125"/>
    </source>
</evidence>
<dbReference type="InterPro" id="IPR005119">
    <property type="entry name" value="LysR_subst-bd"/>
</dbReference>
<dbReference type="InterPro" id="IPR036388">
    <property type="entry name" value="WH-like_DNA-bd_sf"/>
</dbReference>
<dbReference type="Gene3D" id="3.40.190.10">
    <property type="entry name" value="Periplasmic binding protein-like II"/>
    <property type="match status" value="2"/>
</dbReference>
<keyword evidence="2" id="KW-0805">Transcription regulation</keyword>
<dbReference type="EMBL" id="CP010537">
    <property type="protein sequence ID" value="AJG22131.1"/>
    <property type="molecule type" value="Genomic_DNA"/>
</dbReference>
<dbReference type="PANTHER" id="PTHR30346">
    <property type="entry name" value="TRANSCRIPTIONAL DUAL REGULATOR HCAR-RELATED"/>
    <property type="match status" value="1"/>
</dbReference>
<dbReference type="GO" id="GO:0003700">
    <property type="term" value="F:DNA-binding transcription factor activity"/>
    <property type="evidence" value="ECO:0007669"/>
    <property type="project" value="TreeGrafter"/>
</dbReference>
<dbReference type="KEGG" id="cbw:RR42_s0538"/>
<dbReference type="SUPFAM" id="SSF53850">
    <property type="entry name" value="Periplasmic binding protein-like II"/>
    <property type="match status" value="1"/>
</dbReference>
<gene>
    <name evidence="6" type="ORF">RR42_s0538</name>
</gene>
<proteinExistence type="inferred from homology"/>
<dbReference type="AlphaFoldDB" id="A0A0C4YNJ4"/>
<evidence type="ECO:0000259" key="5">
    <source>
        <dbReference type="Pfam" id="PF03466"/>
    </source>
</evidence>
<evidence type="ECO:0000256" key="2">
    <source>
        <dbReference type="ARBA" id="ARBA00023015"/>
    </source>
</evidence>
<dbReference type="Proteomes" id="UP000031843">
    <property type="component" value="Chromosome secondary"/>
</dbReference>